<dbReference type="InterPro" id="IPR010982">
    <property type="entry name" value="Lambda_DNA-bd_dom_sf"/>
</dbReference>
<feature type="transmembrane region" description="Helical" evidence="2">
    <location>
        <begin position="708"/>
        <end position="734"/>
    </location>
</feature>
<dbReference type="SUPFAM" id="SSF47413">
    <property type="entry name" value="lambda repressor-like DNA-binding domains"/>
    <property type="match status" value="1"/>
</dbReference>
<dbReference type="InterPro" id="IPR027417">
    <property type="entry name" value="P-loop_NTPase"/>
</dbReference>
<dbReference type="Pfam" id="PF13560">
    <property type="entry name" value="HTH_31"/>
    <property type="match status" value="1"/>
</dbReference>
<keyword evidence="2" id="KW-1133">Transmembrane helix</keyword>
<dbReference type="PROSITE" id="PS50943">
    <property type="entry name" value="HTH_CROC1"/>
    <property type="match status" value="1"/>
</dbReference>
<comment type="caution">
    <text evidence="4">The sequence shown here is derived from an EMBL/GenBank/DDBJ whole genome shotgun (WGS) entry which is preliminary data.</text>
</comment>
<keyword evidence="2" id="KW-0812">Transmembrane</keyword>
<accession>A0A542XJJ9</accession>
<dbReference type="SMART" id="SM00530">
    <property type="entry name" value="HTH_XRE"/>
    <property type="match status" value="1"/>
</dbReference>
<dbReference type="Gene3D" id="3.40.50.300">
    <property type="entry name" value="P-loop containing nucleotide triphosphate hydrolases"/>
    <property type="match status" value="1"/>
</dbReference>
<evidence type="ECO:0000259" key="3">
    <source>
        <dbReference type="PROSITE" id="PS50943"/>
    </source>
</evidence>
<feature type="compositionally biased region" description="Polar residues" evidence="1">
    <location>
        <begin position="86"/>
        <end position="95"/>
    </location>
</feature>
<feature type="transmembrane region" description="Helical" evidence="2">
    <location>
        <begin position="494"/>
        <end position="514"/>
    </location>
</feature>
<proteinExistence type="predicted"/>
<evidence type="ECO:0000313" key="5">
    <source>
        <dbReference type="Proteomes" id="UP000315983"/>
    </source>
</evidence>
<feature type="region of interest" description="Disordered" evidence="1">
    <location>
        <begin position="82"/>
        <end position="107"/>
    </location>
</feature>
<evidence type="ECO:0000313" key="4">
    <source>
        <dbReference type="EMBL" id="TQL36029.1"/>
    </source>
</evidence>
<protein>
    <submittedName>
        <fullName evidence="4">NACHT domain-containing protein</fullName>
    </submittedName>
</protein>
<feature type="transmembrane region" description="Helical" evidence="2">
    <location>
        <begin position="669"/>
        <end position="688"/>
    </location>
</feature>
<name>A0A542XJJ9_SALAC</name>
<dbReference type="InterPro" id="IPR001387">
    <property type="entry name" value="Cro/C1-type_HTH"/>
</dbReference>
<dbReference type="AlphaFoldDB" id="A0A542XJJ9"/>
<evidence type="ECO:0000256" key="2">
    <source>
        <dbReference type="SAM" id="Phobius"/>
    </source>
</evidence>
<dbReference type="Proteomes" id="UP000315983">
    <property type="component" value="Unassembled WGS sequence"/>
</dbReference>
<feature type="transmembrane region" description="Helical" evidence="2">
    <location>
        <begin position="618"/>
        <end position="642"/>
    </location>
</feature>
<dbReference type="CDD" id="cd00093">
    <property type="entry name" value="HTH_XRE"/>
    <property type="match status" value="1"/>
</dbReference>
<evidence type="ECO:0000256" key="1">
    <source>
        <dbReference type="SAM" id="MobiDB-lite"/>
    </source>
</evidence>
<feature type="transmembrane region" description="Helical" evidence="2">
    <location>
        <begin position="571"/>
        <end position="598"/>
    </location>
</feature>
<reference evidence="4 5" key="1">
    <citation type="submission" date="2019-06" db="EMBL/GenBank/DDBJ databases">
        <title>Sequencing the genomes of 1000 actinobacteria strains.</title>
        <authorList>
            <person name="Klenk H.-P."/>
        </authorList>
    </citation>
    <scope>NUCLEOTIDE SEQUENCE [LARGE SCALE GENOMIC DNA]</scope>
    <source>
        <strain evidence="4 5">DSM 44819</strain>
    </source>
</reference>
<feature type="transmembrane region" description="Helical" evidence="2">
    <location>
        <begin position="526"/>
        <end position="550"/>
    </location>
</feature>
<dbReference type="GO" id="GO:0003677">
    <property type="term" value="F:DNA binding"/>
    <property type="evidence" value="ECO:0007669"/>
    <property type="project" value="InterPro"/>
</dbReference>
<organism evidence="4 5">
    <name type="scientific">Salinispora arenicola</name>
    <dbReference type="NCBI Taxonomy" id="168697"/>
    <lineage>
        <taxon>Bacteria</taxon>
        <taxon>Bacillati</taxon>
        <taxon>Actinomycetota</taxon>
        <taxon>Actinomycetes</taxon>
        <taxon>Micromonosporales</taxon>
        <taxon>Micromonosporaceae</taxon>
        <taxon>Salinispora</taxon>
    </lineage>
</organism>
<dbReference type="Gene3D" id="1.10.260.40">
    <property type="entry name" value="lambda repressor-like DNA-binding domains"/>
    <property type="match status" value="1"/>
</dbReference>
<keyword evidence="2" id="KW-0472">Membrane</keyword>
<dbReference type="EMBL" id="VFOL01000001">
    <property type="protein sequence ID" value="TQL36029.1"/>
    <property type="molecule type" value="Genomic_DNA"/>
</dbReference>
<gene>
    <name evidence="4" type="ORF">FB564_1106</name>
</gene>
<sequence>MADQLGLLLRRLRNQAGLTQEQVAERSGVSVRTIRRLESARNIDHRLGTLNLLADALELGSEDRELLATMLARTSTPPTFAVHAASTETRPTASASGPPRAPSRQTSVLVPARAVLDAAETLAREVKRRWQREEEQRRVHDPFPLPLCWQPAPAQLVDYAANVQRLPPGATPQLDLSGDMGSIAEVYQRIRSGRLVILGRAGSGKSIMLIRLVLDSLAAFTLPERVPMIFNLGSWDATAITLRDWLIGQLLRDHPHLARRAPGGPTLAAALVDADLILPILDGFDEIADGLRREALEAFNATSLPLVLTSRRDEYAEAVRGAGAPLNWAAGIELVDLTLDDLAAYLPRTARQAGRDDTVAVWDPVLKLLQATTCPASVNLTRVLSTPLMVVLARTMYSETPDRDPAELLDITRFPSAKSVEKHLLAGFVPTVYRPSVPDREAGGFRQRNWNPHHAERWLGYLAHQLVRHGQDRRDLAWWQIGDSLRRSTRIGTATLVSALCIAVSAWMTGLVAGQVNPEQILVEGAMMGLSAGLAFGAVYAAITAFGGTFQPTHVRLRLRRRHSVIARPPIQTFTVRFAVVLLGGFVMGVGSACATALVRARYWETPLASLEVIRATLINMLVFGLIFGLAAGLVFGLLAALEVPVDVSFVATPVSLLSANRATVSQQILILAPVLALTIAFGGRLVVDLLEGGVLGELRWDWPDAFLIGAAGGLGGALSYMFCFTAWGQWVILTRVWLPLTGRLPWNTVAFLEGAYERGVLRQTGAVYQFRHVRFQQHLSHSYCERRRRSRRTPVHSEG</sequence>
<feature type="domain" description="HTH cro/C1-type" evidence="3">
    <location>
        <begin position="9"/>
        <end position="66"/>
    </location>
</feature>